<comment type="caution">
    <text evidence="1">The sequence shown here is derived from an EMBL/GenBank/DDBJ whole genome shotgun (WGS) entry which is preliminary data.</text>
</comment>
<gene>
    <name evidence="1" type="ORF">J1N35_013546</name>
</gene>
<reference evidence="1 2" key="1">
    <citation type="journal article" date="2021" name="Plant Biotechnol. J.">
        <title>Multi-omics assisted identification of the key and species-specific regulatory components of drought-tolerant mechanisms in Gossypium stocksii.</title>
        <authorList>
            <person name="Yu D."/>
            <person name="Ke L."/>
            <person name="Zhang D."/>
            <person name="Wu Y."/>
            <person name="Sun Y."/>
            <person name="Mei J."/>
            <person name="Sun J."/>
            <person name="Sun Y."/>
        </authorList>
    </citation>
    <scope>NUCLEOTIDE SEQUENCE [LARGE SCALE GENOMIC DNA]</scope>
    <source>
        <strain evidence="2">cv. E1</strain>
        <tissue evidence="1">Leaf</tissue>
    </source>
</reference>
<dbReference type="AlphaFoldDB" id="A0A9D3VSN7"/>
<dbReference type="EMBL" id="JAIQCV010000005">
    <property type="protein sequence ID" value="KAH1096625.1"/>
    <property type="molecule type" value="Genomic_DNA"/>
</dbReference>
<evidence type="ECO:0000313" key="1">
    <source>
        <dbReference type="EMBL" id="KAH1096625.1"/>
    </source>
</evidence>
<evidence type="ECO:0000313" key="2">
    <source>
        <dbReference type="Proteomes" id="UP000828251"/>
    </source>
</evidence>
<keyword evidence="2" id="KW-1185">Reference proteome</keyword>
<dbReference type="Proteomes" id="UP000828251">
    <property type="component" value="Unassembled WGS sequence"/>
</dbReference>
<protein>
    <submittedName>
        <fullName evidence="1">Uncharacterized protein</fullName>
    </submittedName>
</protein>
<accession>A0A9D3VSN7</accession>
<name>A0A9D3VSN7_9ROSI</name>
<proteinExistence type="predicted"/>
<sequence length="143" mass="16645">MDEFYYMWSDDKVNYDDEFYEDRNNNRGTNIDRSYQGFGQIQGKIKDEFLISEKEKPTATTSWEGETLSSWATLILEDKEETVLQKDVKTEIEQIVELTTKCNNGSSTEFAILTTSIPSQLENEQHQDITEGLLKPDDYLHEL</sequence>
<organism evidence="1 2">
    <name type="scientific">Gossypium stocksii</name>
    <dbReference type="NCBI Taxonomy" id="47602"/>
    <lineage>
        <taxon>Eukaryota</taxon>
        <taxon>Viridiplantae</taxon>
        <taxon>Streptophyta</taxon>
        <taxon>Embryophyta</taxon>
        <taxon>Tracheophyta</taxon>
        <taxon>Spermatophyta</taxon>
        <taxon>Magnoliopsida</taxon>
        <taxon>eudicotyledons</taxon>
        <taxon>Gunneridae</taxon>
        <taxon>Pentapetalae</taxon>
        <taxon>rosids</taxon>
        <taxon>malvids</taxon>
        <taxon>Malvales</taxon>
        <taxon>Malvaceae</taxon>
        <taxon>Malvoideae</taxon>
        <taxon>Gossypium</taxon>
    </lineage>
</organism>